<comment type="caution">
    <text evidence="8">The sequence shown here is derived from an EMBL/GenBank/DDBJ whole genome shotgun (WGS) entry which is preliminary data.</text>
</comment>
<name>A0ABX2I7F2_BLAHA</name>
<dbReference type="Pfam" id="PF08281">
    <property type="entry name" value="Sigma70_r4_2"/>
    <property type="match status" value="1"/>
</dbReference>
<dbReference type="InterPro" id="IPR013249">
    <property type="entry name" value="RNA_pol_sigma70_r4_t2"/>
</dbReference>
<evidence type="ECO:0000256" key="5">
    <source>
        <dbReference type="ARBA" id="ARBA00023163"/>
    </source>
</evidence>
<evidence type="ECO:0000256" key="1">
    <source>
        <dbReference type="ARBA" id="ARBA00010641"/>
    </source>
</evidence>
<reference evidence="8 9" key="1">
    <citation type="journal article" date="2020" name="Cell Host Microbe">
        <title>Functional and Genomic Variation between Human-Derived Isolates of Lachnospiraceae Reveals Inter- and Intra-Species Diversity.</title>
        <authorList>
            <person name="Sorbara M.T."/>
            <person name="Littmann E.R."/>
            <person name="Fontana E."/>
            <person name="Moody T.U."/>
            <person name="Kohout C.E."/>
            <person name="Gjonbalaj M."/>
            <person name="Eaton V."/>
            <person name="Seok R."/>
            <person name="Leiner I.M."/>
            <person name="Pamer E.G."/>
        </authorList>
    </citation>
    <scope>NUCLEOTIDE SEQUENCE [LARGE SCALE GENOMIC DNA]</scope>
    <source>
        <strain evidence="8 9">MSK.15.26</strain>
    </source>
</reference>
<dbReference type="InterPro" id="IPR039425">
    <property type="entry name" value="RNA_pol_sigma-70-like"/>
</dbReference>
<dbReference type="InterPro" id="IPR036388">
    <property type="entry name" value="WH-like_DNA-bd_sf"/>
</dbReference>
<keyword evidence="4" id="KW-0238">DNA-binding</keyword>
<evidence type="ECO:0000259" key="6">
    <source>
        <dbReference type="Pfam" id="PF04542"/>
    </source>
</evidence>
<gene>
    <name evidence="8" type="ORF">G5A70_04460</name>
</gene>
<accession>A0ABX2I7F2</accession>
<evidence type="ECO:0000256" key="4">
    <source>
        <dbReference type="ARBA" id="ARBA00023125"/>
    </source>
</evidence>
<proteinExistence type="inferred from homology"/>
<dbReference type="RefSeq" id="WP_173748503.1">
    <property type="nucleotide sequence ID" value="NZ_JAJBOG010000003.1"/>
</dbReference>
<evidence type="ECO:0000259" key="7">
    <source>
        <dbReference type="Pfam" id="PF08281"/>
    </source>
</evidence>
<dbReference type="Gene3D" id="1.10.1740.10">
    <property type="match status" value="1"/>
</dbReference>
<dbReference type="Proteomes" id="UP000822142">
    <property type="component" value="Unassembled WGS sequence"/>
</dbReference>
<dbReference type="InterPro" id="IPR007627">
    <property type="entry name" value="RNA_pol_sigma70_r2"/>
</dbReference>
<feature type="domain" description="RNA polymerase sigma-70 region 2" evidence="6">
    <location>
        <begin position="26"/>
        <end position="90"/>
    </location>
</feature>
<sequence>MKVTEENFIPLLCRKHEKALEYCMLRYGGLVKAVVHRYLGSLPQYEEECQNDVFFAVWNHIDAYDPERNPFANWIAGVARLKALDCKRKYASRMLETSWEAMEETGQPVIQAEFSAELQAVEEEFSEETQQILACLKPKDRELFLRLYIEEENMEEVSQSTGLAKPVIYNRLSRGKKRIRSLFSANRERSPRL</sequence>
<dbReference type="InterPro" id="IPR014284">
    <property type="entry name" value="RNA_pol_sigma-70_dom"/>
</dbReference>
<dbReference type="EMBL" id="JAAITA010000003">
    <property type="protein sequence ID" value="NSJ85434.1"/>
    <property type="molecule type" value="Genomic_DNA"/>
</dbReference>
<dbReference type="NCBIfam" id="TIGR02937">
    <property type="entry name" value="sigma70-ECF"/>
    <property type="match status" value="1"/>
</dbReference>
<protein>
    <submittedName>
        <fullName evidence="8">Sigma-70 family RNA polymerase sigma factor</fullName>
    </submittedName>
</protein>
<dbReference type="Pfam" id="PF04542">
    <property type="entry name" value="Sigma70_r2"/>
    <property type="match status" value="1"/>
</dbReference>
<evidence type="ECO:0000313" key="8">
    <source>
        <dbReference type="EMBL" id="NSJ85434.1"/>
    </source>
</evidence>
<feature type="domain" description="RNA polymerase sigma factor 70 region 4 type 2" evidence="7">
    <location>
        <begin position="127"/>
        <end position="179"/>
    </location>
</feature>
<dbReference type="PANTHER" id="PTHR43133">
    <property type="entry name" value="RNA POLYMERASE ECF-TYPE SIGMA FACTO"/>
    <property type="match status" value="1"/>
</dbReference>
<dbReference type="SUPFAM" id="SSF88946">
    <property type="entry name" value="Sigma2 domain of RNA polymerase sigma factors"/>
    <property type="match status" value="1"/>
</dbReference>
<evidence type="ECO:0000256" key="2">
    <source>
        <dbReference type="ARBA" id="ARBA00023015"/>
    </source>
</evidence>
<dbReference type="PANTHER" id="PTHR43133:SF8">
    <property type="entry name" value="RNA POLYMERASE SIGMA FACTOR HI_1459-RELATED"/>
    <property type="match status" value="1"/>
</dbReference>
<dbReference type="Gene3D" id="1.10.10.10">
    <property type="entry name" value="Winged helix-like DNA-binding domain superfamily/Winged helix DNA-binding domain"/>
    <property type="match status" value="1"/>
</dbReference>
<evidence type="ECO:0000256" key="3">
    <source>
        <dbReference type="ARBA" id="ARBA00023082"/>
    </source>
</evidence>
<keyword evidence="2" id="KW-0805">Transcription regulation</keyword>
<evidence type="ECO:0000313" key="9">
    <source>
        <dbReference type="Proteomes" id="UP000822142"/>
    </source>
</evidence>
<dbReference type="SUPFAM" id="SSF88659">
    <property type="entry name" value="Sigma3 and sigma4 domains of RNA polymerase sigma factors"/>
    <property type="match status" value="1"/>
</dbReference>
<keyword evidence="9" id="KW-1185">Reference proteome</keyword>
<dbReference type="InterPro" id="IPR013324">
    <property type="entry name" value="RNA_pol_sigma_r3/r4-like"/>
</dbReference>
<comment type="similarity">
    <text evidence="1">Belongs to the sigma-70 factor family. ECF subfamily.</text>
</comment>
<organism evidence="8 9">
    <name type="scientific">Blautia hansenii</name>
    <name type="common">Ruminococcus hansenii</name>
    <dbReference type="NCBI Taxonomy" id="1322"/>
    <lineage>
        <taxon>Bacteria</taxon>
        <taxon>Bacillati</taxon>
        <taxon>Bacillota</taxon>
        <taxon>Clostridia</taxon>
        <taxon>Lachnospirales</taxon>
        <taxon>Lachnospiraceae</taxon>
        <taxon>Blautia</taxon>
    </lineage>
</organism>
<dbReference type="InterPro" id="IPR013325">
    <property type="entry name" value="RNA_pol_sigma_r2"/>
</dbReference>
<keyword evidence="5" id="KW-0804">Transcription</keyword>
<keyword evidence="3" id="KW-0731">Sigma factor</keyword>